<reference evidence="2 3" key="1">
    <citation type="submission" date="2023-12" db="EMBL/GenBank/DDBJ databases">
        <title>Genome sequencing and assembly of bacterial species from a model synthetic community.</title>
        <authorList>
            <person name="Hogle S.L."/>
        </authorList>
    </citation>
    <scope>NUCLEOTIDE SEQUENCE [LARGE SCALE GENOMIC DNA]</scope>
    <source>
        <strain evidence="2 3">HAMBI 2494</strain>
    </source>
</reference>
<dbReference type="Proteomes" id="UP001325479">
    <property type="component" value="Chromosome"/>
</dbReference>
<gene>
    <name evidence="2" type="ORF">U0042_03330</name>
</gene>
<accession>A0ABZ0WN05</accession>
<evidence type="ECO:0008006" key="4">
    <source>
        <dbReference type="Google" id="ProtNLM"/>
    </source>
</evidence>
<dbReference type="RefSeq" id="WP_114809856.1">
    <property type="nucleotide sequence ID" value="NZ_CP139965.1"/>
</dbReference>
<proteinExistence type="predicted"/>
<evidence type="ECO:0000313" key="3">
    <source>
        <dbReference type="Proteomes" id="UP001325479"/>
    </source>
</evidence>
<protein>
    <recommendedName>
        <fullName evidence="4">Lysozyme</fullName>
    </recommendedName>
</protein>
<keyword evidence="1" id="KW-0472">Membrane</keyword>
<organism evidence="2 3">
    <name type="scientific">Paraburkholderia kururiensis</name>
    <dbReference type="NCBI Taxonomy" id="984307"/>
    <lineage>
        <taxon>Bacteria</taxon>
        <taxon>Pseudomonadati</taxon>
        <taxon>Pseudomonadota</taxon>
        <taxon>Betaproteobacteria</taxon>
        <taxon>Burkholderiales</taxon>
        <taxon>Burkholderiaceae</taxon>
        <taxon>Paraburkholderia</taxon>
    </lineage>
</organism>
<evidence type="ECO:0000313" key="2">
    <source>
        <dbReference type="EMBL" id="WQD78755.1"/>
    </source>
</evidence>
<dbReference type="EMBL" id="CP139965">
    <property type="protein sequence ID" value="WQD78755.1"/>
    <property type="molecule type" value="Genomic_DNA"/>
</dbReference>
<keyword evidence="1" id="KW-0812">Transmembrane</keyword>
<keyword evidence="3" id="KW-1185">Reference proteome</keyword>
<evidence type="ECO:0000256" key="1">
    <source>
        <dbReference type="SAM" id="Phobius"/>
    </source>
</evidence>
<name>A0ABZ0WN05_9BURK</name>
<sequence length="87" mass="9135">MHGHEEKTRAHGVVVLTAGAAIAATAAMSYYAVKPVETAQTNFAACVHAVEHEQRSADPVVREKQKAAVDAGSEHRLAALVQCTAAQ</sequence>
<keyword evidence="1" id="KW-1133">Transmembrane helix</keyword>
<feature type="transmembrane region" description="Helical" evidence="1">
    <location>
        <begin position="12"/>
        <end position="33"/>
    </location>
</feature>